<name>T1AFN1_9ZZZZ</name>
<dbReference type="SUPFAM" id="SSF81606">
    <property type="entry name" value="PP2C-like"/>
    <property type="match status" value="1"/>
</dbReference>
<protein>
    <recommendedName>
        <fullName evidence="2">PPM-type phosphatase domain-containing protein</fullName>
    </recommendedName>
</protein>
<organism evidence="1">
    <name type="scientific">mine drainage metagenome</name>
    <dbReference type="NCBI Taxonomy" id="410659"/>
    <lineage>
        <taxon>unclassified sequences</taxon>
        <taxon>metagenomes</taxon>
        <taxon>ecological metagenomes</taxon>
    </lineage>
</organism>
<dbReference type="Gene3D" id="3.60.40.10">
    <property type="entry name" value="PPM-type phosphatase domain"/>
    <property type="match status" value="1"/>
</dbReference>
<evidence type="ECO:0000313" key="1">
    <source>
        <dbReference type="EMBL" id="EQD39849.1"/>
    </source>
</evidence>
<reference evidence="1" key="2">
    <citation type="journal article" date="2014" name="ISME J.">
        <title>Microbial stratification in low pH oxic and suboxic macroscopic growths along an acid mine drainage.</title>
        <authorList>
            <person name="Mendez-Garcia C."/>
            <person name="Mesa V."/>
            <person name="Sprenger R.R."/>
            <person name="Richter M."/>
            <person name="Diez M.S."/>
            <person name="Solano J."/>
            <person name="Bargiela R."/>
            <person name="Golyshina O.V."/>
            <person name="Manteca A."/>
            <person name="Ramos J.L."/>
            <person name="Gallego J.R."/>
            <person name="Llorente I."/>
            <person name="Martins Dos Santos V.A."/>
            <person name="Jensen O.N."/>
            <person name="Pelaez A.I."/>
            <person name="Sanchez J."/>
            <person name="Ferrer M."/>
        </authorList>
    </citation>
    <scope>NUCLEOTIDE SEQUENCE</scope>
</reference>
<dbReference type="EMBL" id="AUZY01010109">
    <property type="protein sequence ID" value="EQD39849.1"/>
    <property type="molecule type" value="Genomic_DNA"/>
</dbReference>
<accession>T1AFN1</accession>
<dbReference type="AlphaFoldDB" id="T1AFN1"/>
<sequence>MKREKKWYAEIDWTSLPWFQKNKAVLGSYSTFLGLQVDSPDNPRRYRCITIGDSCLFHLSGPKMESFPFSDYRDLNYTPRLMWSGHGFPIGLSKDVEPPGLEVKYGKIKDGDTLILATDAISKWMLQNKGGKPWQQILENAENWDSYIGDLISSGAMKNDDITAIFISVS</sequence>
<proteinExistence type="predicted"/>
<reference evidence="1" key="1">
    <citation type="submission" date="2013-08" db="EMBL/GenBank/DDBJ databases">
        <authorList>
            <person name="Mendez C."/>
            <person name="Richter M."/>
            <person name="Ferrer M."/>
            <person name="Sanchez J."/>
        </authorList>
    </citation>
    <scope>NUCLEOTIDE SEQUENCE</scope>
</reference>
<gene>
    <name evidence="1" type="ORF">B1B_15208</name>
</gene>
<comment type="caution">
    <text evidence="1">The sequence shown here is derived from an EMBL/GenBank/DDBJ whole genome shotgun (WGS) entry which is preliminary data.</text>
</comment>
<dbReference type="InterPro" id="IPR036457">
    <property type="entry name" value="PPM-type-like_dom_sf"/>
</dbReference>
<evidence type="ECO:0008006" key="2">
    <source>
        <dbReference type="Google" id="ProtNLM"/>
    </source>
</evidence>